<organism evidence="1 2">
    <name type="scientific">Candidatus Falkowbacteria bacterium RIFOXYC2_FULL_48_21</name>
    <dbReference type="NCBI Taxonomy" id="1798005"/>
    <lineage>
        <taxon>Bacteria</taxon>
        <taxon>Candidatus Falkowiibacteriota</taxon>
    </lineage>
</organism>
<name>A0A1F5T803_9BACT</name>
<evidence type="ECO:0000313" key="1">
    <source>
        <dbReference type="EMBL" id="OGF34826.1"/>
    </source>
</evidence>
<protein>
    <submittedName>
        <fullName evidence="1">Uncharacterized protein</fullName>
    </submittedName>
</protein>
<evidence type="ECO:0000313" key="2">
    <source>
        <dbReference type="Proteomes" id="UP000178656"/>
    </source>
</evidence>
<comment type="caution">
    <text evidence="1">The sequence shown here is derived from an EMBL/GenBank/DDBJ whole genome shotgun (WGS) entry which is preliminary data.</text>
</comment>
<accession>A0A1F5T803</accession>
<reference evidence="1 2" key="1">
    <citation type="journal article" date="2016" name="Nat. Commun.">
        <title>Thousands of microbial genomes shed light on interconnected biogeochemical processes in an aquifer system.</title>
        <authorList>
            <person name="Anantharaman K."/>
            <person name="Brown C.T."/>
            <person name="Hug L.A."/>
            <person name="Sharon I."/>
            <person name="Castelle C.J."/>
            <person name="Probst A.J."/>
            <person name="Thomas B.C."/>
            <person name="Singh A."/>
            <person name="Wilkins M.J."/>
            <person name="Karaoz U."/>
            <person name="Brodie E.L."/>
            <person name="Williams K.H."/>
            <person name="Hubbard S.S."/>
            <person name="Banfield J.F."/>
        </authorList>
    </citation>
    <scope>NUCLEOTIDE SEQUENCE [LARGE SCALE GENOMIC DNA]</scope>
</reference>
<dbReference type="EMBL" id="MFGM01000067">
    <property type="protein sequence ID" value="OGF34826.1"/>
    <property type="molecule type" value="Genomic_DNA"/>
</dbReference>
<sequence length="209" mass="23366">MNETGLSVVAQNDFFSVGDEQAGETDICPTTNLAKRMISLGVVPADLPEKTLRMINRTIVARFTEHGLEPVHFKQVGVGWYIKVDDYYSKRTYYVARFDKMKDDGTPRSYTTLNKSEYTQPGITITDGDTSDVWARHTIARYVAEGNGFPRKAVKVLEKLNAIRLPIGASVMVWTPDRLTRVNPGPAPDPLLVVEFGNGLCVPLCRWID</sequence>
<proteinExistence type="predicted"/>
<dbReference type="Proteomes" id="UP000178656">
    <property type="component" value="Unassembled WGS sequence"/>
</dbReference>
<gene>
    <name evidence="1" type="ORF">A2482_02005</name>
</gene>
<dbReference type="AlphaFoldDB" id="A0A1F5T803"/>